<dbReference type="InterPro" id="IPR004843">
    <property type="entry name" value="Calcineurin-like_PHP"/>
</dbReference>
<evidence type="ECO:0000256" key="2">
    <source>
        <dbReference type="ARBA" id="ARBA00022692"/>
    </source>
</evidence>
<feature type="transmembrane region" description="Helical" evidence="5">
    <location>
        <begin position="414"/>
        <end position="436"/>
    </location>
</feature>
<proteinExistence type="predicted"/>
<dbReference type="Gene3D" id="3.60.21.10">
    <property type="match status" value="1"/>
</dbReference>
<reference evidence="7" key="1">
    <citation type="submission" date="2022-06" db="EMBL/GenBank/DDBJ databases">
        <authorList>
            <person name="Berger JAMES D."/>
            <person name="Berger JAMES D."/>
        </authorList>
    </citation>
    <scope>NUCLEOTIDE SEQUENCE [LARGE SCALE GENOMIC DNA]</scope>
</reference>
<feature type="transmembrane region" description="Helical" evidence="5">
    <location>
        <begin position="12"/>
        <end position="29"/>
    </location>
</feature>
<dbReference type="SUPFAM" id="SSF56300">
    <property type="entry name" value="Metallo-dependent phosphatases"/>
    <property type="match status" value="1"/>
</dbReference>
<accession>A0AA85J7L6</accession>
<dbReference type="GO" id="GO:0016787">
    <property type="term" value="F:hydrolase activity"/>
    <property type="evidence" value="ECO:0007669"/>
    <property type="project" value="InterPro"/>
</dbReference>
<dbReference type="GO" id="GO:0005783">
    <property type="term" value="C:endoplasmic reticulum"/>
    <property type="evidence" value="ECO:0007669"/>
    <property type="project" value="TreeGrafter"/>
</dbReference>
<dbReference type="AlphaFoldDB" id="A0AA85J7L6"/>
<evidence type="ECO:0000256" key="3">
    <source>
        <dbReference type="ARBA" id="ARBA00022989"/>
    </source>
</evidence>
<dbReference type="Pfam" id="PF00149">
    <property type="entry name" value="Metallophos"/>
    <property type="match status" value="1"/>
</dbReference>
<dbReference type="PANTHER" id="PTHR13315:SF4">
    <property type="entry name" value="METALLOPHOSPHOESTERASE, ISOFORM E"/>
    <property type="match status" value="1"/>
</dbReference>
<sequence length="442" mass="50366">MSSSGLKCRLKISLLTFSNIIPAVSLIIADRPVIKEMIFPIYSMGLAPNLVAVAVLHCCCPEYDDDSDGTLFYFIWRVNIHEMPSEDEVRLLLVADSHVEGYHSKLYLINEILQTDSDDYLRFYFLKAVQFTNPDGVIFLGDLLDAGDTSADSDFLPSMSRFREIFLPEKDLFTFLVPGDNDVGGEGVSVTDARLSRFYGSFPAKSTQHKCKFVNFYSDNMSSGTNVDIQSEKSPDEINVFISHFPVATQYHTWFPIKLLQSNASLCIHGHLHRSQVIHWKNSKGSENSEASISWLQAANFIRTPREPLHFKLTDSVHYVKFSSEPTFVETLKAYGELISIGVPSCTYRSGFPHLNGIGLLQIYRNKSVTYSVLPLYNRYYTLFFYALLTTTLLGLQFISYSVVLLFKLRFRRNIFIMTASTLLLFIIYFECDYFINVGKLF</sequence>
<evidence type="ECO:0000259" key="6">
    <source>
        <dbReference type="Pfam" id="PF00149"/>
    </source>
</evidence>
<evidence type="ECO:0000313" key="8">
    <source>
        <dbReference type="WBParaSite" id="TREG1_15970.1"/>
    </source>
</evidence>
<evidence type="ECO:0000256" key="4">
    <source>
        <dbReference type="ARBA" id="ARBA00023136"/>
    </source>
</evidence>
<comment type="subcellular location">
    <subcellularLocation>
        <location evidence="1">Membrane</location>
        <topology evidence="1">Multi-pass membrane protein</topology>
    </subcellularLocation>
</comment>
<dbReference type="WBParaSite" id="TREG1_15970.1">
    <property type="protein sequence ID" value="TREG1_15970.1"/>
    <property type="gene ID" value="TREG1_15970"/>
</dbReference>
<keyword evidence="3 5" id="KW-1133">Transmembrane helix</keyword>
<dbReference type="GO" id="GO:0016020">
    <property type="term" value="C:membrane"/>
    <property type="evidence" value="ECO:0007669"/>
    <property type="project" value="UniProtKB-SubCell"/>
</dbReference>
<keyword evidence="4 5" id="KW-0472">Membrane</keyword>
<dbReference type="InterPro" id="IPR033308">
    <property type="entry name" value="PGAP5/Cdc1/Ted1"/>
</dbReference>
<dbReference type="InterPro" id="IPR029052">
    <property type="entry name" value="Metallo-depent_PP-like"/>
</dbReference>
<reference evidence="8" key="2">
    <citation type="submission" date="2023-11" db="UniProtKB">
        <authorList>
            <consortium name="WormBaseParasite"/>
        </authorList>
    </citation>
    <scope>IDENTIFICATION</scope>
</reference>
<feature type="domain" description="Calcineurin-like phosphoesterase" evidence="6">
    <location>
        <begin position="90"/>
        <end position="274"/>
    </location>
</feature>
<organism evidence="7 8">
    <name type="scientific">Trichobilharzia regenti</name>
    <name type="common">Nasal bird schistosome</name>
    <dbReference type="NCBI Taxonomy" id="157069"/>
    <lineage>
        <taxon>Eukaryota</taxon>
        <taxon>Metazoa</taxon>
        <taxon>Spiralia</taxon>
        <taxon>Lophotrochozoa</taxon>
        <taxon>Platyhelminthes</taxon>
        <taxon>Trematoda</taxon>
        <taxon>Digenea</taxon>
        <taxon>Strigeidida</taxon>
        <taxon>Schistosomatoidea</taxon>
        <taxon>Schistosomatidae</taxon>
        <taxon>Trichobilharzia</taxon>
    </lineage>
</organism>
<keyword evidence="7" id="KW-1185">Reference proteome</keyword>
<evidence type="ECO:0000256" key="5">
    <source>
        <dbReference type="SAM" id="Phobius"/>
    </source>
</evidence>
<evidence type="ECO:0000313" key="7">
    <source>
        <dbReference type="Proteomes" id="UP000050795"/>
    </source>
</evidence>
<protein>
    <recommendedName>
        <fullName evidence="6">Calcineurin-like phosphoesterase domain-containing protein</fullName>
    </recommendedName>
</protein>
<keyword evidence="2 5" id="KW-0812">Transmembrane</keyword>
<feature type="transmembrane region" description="Helical" evidence="5">
    <location>
        <begin position="383"/>
        <end position="407"/>
    </location>
</feature>
<dbReference type="Proteomes" id="UP000050795">
    <property type="component" value="Unassembled WGS sequence"/>
</dbReference>
<name>A0AA85J7L6_TRIRE</name>
<evidence type="ECO:0000256" key="1">
    <source>
        <dbReference type="ARBA" id="ARBA00004141"/>
    </source>
</evidence>
<dbReference type="GO" id="GO:0006506">
    <property type="term" value="P:GPI anchor biosynthetic process"/>
    <property type="evidence" value="ECO:0007669"/>
    <property type="project" value="InterPro"/>
</dbReference>
<dbReference type="PANTHER" id="PTHR13315">
    <property type="entry name" value="METALLO PHOSPHOESTERASE RELATED"/>
    <property type="match status" value="1"/>
</dbReference>